<dbReference type="AlphaFoldDB" id="A0A8J6HRT9"/>
<dbReference type="PANTHER" id="PTHR13815:SF7">
    <property type="entry name" value="GOLGIN SUBFAMILY A MEMBER 5"/>
    <property type="match status" value="1"/>
</dbReference>
<dbReference type="GO" id="GO:0000301">
    <property type="term" value="P:retrograde transport, vesicle recycling within Golgi"/>
    <property type="evidence" value="ECO:0007669"/>
    <property type="project" value="TreeGrafter"/>
</dbReference>
<dbReference type="InterPro" id="IPR009779">
    <property type="entry name" value="SSR3"/>
</dbReference>
<organism evidence="9 10">
    <name type="scientific">Tenebrio molitor</name>
    <name type="common">Yellow mealworm beetle</name>
    <dbReference type="NCBI Taxonomy" id="7067"/>
    <lineage>
        <taxon>Eukaryota</taxon>
        <taxon>Metazoa</taxon>
        <taxon>Ecdysozoa</taxon>
        <taxon>Arthropoda</taxon>
        <taxon>Hexapoda</taxon>
        <taxon>Insecta</taxon>
        <taxon>Pterygota</taxon>
        <taxon>Neoptera</taxon>
        <taxon>Endopterygota</taxon>
        <taxon>Coleoptera</taxon>
        <taxon>Polyphaga</taxon>
        <taxon>Cucujiformia</taxon>
        <taxon>Tenebrionidae</taxon>
        <taxon>Tenebrio</taxon>
    </lineage>
</organism>
<dbReference type="Proteomes" id="UP000719412">
    <property type="component" value="Unassembled WGS sequence"/>
</dbReference>
<dbReference type="PANTHER" id="PTHR13815">
    <property type="entry name" value="GOLGIN-84"/>
    <property type="match status" value="1"/>
</dbReference>
<evidence type="ECO:0008006" key="11">
    <source>
        <dbReference type="Google" id="ProtNLM"/>
    </source>
</evidence>
<comment type="caution">
    <text evidence="9">The sequence shown here is derived from an EMBL/GenBank/DDBJ whole genome shotgun (WGS) entry which is preliminary data.</text>
</comment>
<keyword evidence="3 8" id="KW-1133">Transmembrane helix</keyword>
<protein>
    <recommendedName>
        <fullName evidence="11">Golgin-84</fullName>
    </recommendedName>
</protein>
<keyword evidence="4" id="KW-0333">Golgi apparatus</keyword>
<sequence length="884" mass="101217">MRVRYRSEFKTISRTWNGQLRYVMVRKRCKLIGNNRTVVDMQITQDCESKQTVATSTKEGGLTAGSSLCRHDMGRWSSTRIRPAYSLQIVQLSFGGARLLPAGGQRGVVFDLGGHVVGALLDVVAGELCARWWELGRGAAPAVVVAAVELPLALPAEPKAESTEFSREWFMDLEPVEGGLKNESGSFRMLQGTCSGRFESGLRTLSNSACRSVSESWSTRNTCLASSWFNAIFGTQDCTLHQNRTHALTTRSSLHYRSGSANFRFIDSSAPDTQLPVNKVSDINQWIYTTAHPPSLAGRLENDTDYRYLRCVRSLHRSDSDFDFYFTDFFETGVETWKRKVGAWRLGGGEEKASKQVKLVVKRIVTKQLHVLVVRFTKEEELLLQDFSRNVSTKSSALFYGNALIVSAVPIWLFWRIHLIEIYSSLILFVVVTSIATYLLALAYKNTKFTLKHKIAVKREEAVTRDLSKKLSEDKKMSKKEKDERILWKKNELEEIMLKNLPKPDPQDQNQYLLTTGTKCVMLHLICSFKICKCSFILTEDVQSYHETINELEIEVRDLNKELLNLQHLCAELRNENTNLRSQVEASNYLVTTAQSEMEKYKARAQRILQEKEDLILLKNQSRSAENSDQILTNYSDELKKEIEFQQNRNVELSEKVKKCTQEISFLQQQIVLTQTSSQQSTQILQENLMTEKKIRTIAEEECRAKSQELQLKTQELSQQYHVMQLKNEEVDKLQQALKNKANANANGDIDTRIKSLTETLMLKQNALETVTTERNALRLQLEKLESEYHNNLAQLERAQVRVVNMNDTDDVKSQVPQFMRVSPFDAGVTRRVKHAYSTVDAISVRTGKFLRRYPVARVFVFCYMVLLHFWALILLFLYAPSSR</sequence>
<keyword evidence="5 7" id="KW-0175">Coiled coil</keyword>
<name>A0A8J6HRT9_TENMO</name>
<dbReference type="Pfam" id="PF09787">
    <property type="entry name" value="Golgin_A5"/>
    <property type="match status" value="1"/>
</dbReference>
<dbReference type="GO" id="GO:0007030">
    <property type="term" value="P:Golgi organization"/>
    <property type="evidence" value="ECO:0007669"/>
    <property type="project" value="InterPro"/>
</dbReference>
<evidence type="ECO:0000256" key="1">
    <source>
        <dbReference type="ARBA" id="ARBA00004409"/>
    </source>
</evidence>
<feature type="transmembrane region" description="Helical" evidence="8">
    <location>
        <begin position="859"/>
        <end position="880"/>
    </location>
</feature>
<evidence type="ECO:0000256" key="6">
    <source>
        <dbReference type="ARBA" id="ARBA00023136"/>
    </source>
</evidence>
<dbReference type="GO" id="GO:0006614">
    <property type="term" value="P:SRP-dependent cotranslational protein targeting to membrane"/>
    <property type="evidence" value="ECO:0007669"/>
    <property type="project" value="InterPro"/>
</dbReference>
<dbReference type="GO" id="GO:0031985">
    <property type="term" value="C:Golgi cisterna"/>
    <property type="evidence" value="ECO:0007669"/>
    <property type="project" value="TreeGrafter"/>
</dbReference>
<dbReference type="Pfam" id="PF07074">
    <property type="entry name" value="TRAP-gamma"/>
    <property type="match status" value="1"/>
</dbReference>
<evidence type="ECO:0000313" key="10">
    <source>
        <dbReference type="Proteomes" id="UP000719412"/>
    </source>
</evidence>
<evidence type="ECO:0000256" key="4">
    <source>
        <dbReference type="ARBA" id="ARBA00023034"/>
    </source>
</evidence>
<feature type="transmembrane region" description="Helical" evidence="8">
    <location>
        <begin position="423"/>
        <end position="444"/>
    </location>
</feature>
<evidence type="ECO:0000256" key="2">
    <source>
        <dbReference type="ARBA" id="ARBA00022692"/>
    </source>
</evidence>
<evidence type="ECO:0000256" key="8">
    <source>
        <dbReference type="SAM" id="Phobius"/>
    </source>
</evidence>
<evidence type="ECO:0000313" key="9">
    <source>
        <dbReference type="EMBL" id="KAH0819088.1"/>
    </source>
</evidence>
<keyword evidence="2 8" id="KW-0812">Transmembrane</keyword>
<dbReference type="GO" id="GO:0000139">
    <property type="term" value="C:Golgi membrane"/>
    <property type="evidence" value="ECO:0007669"/>
    <property type="project" value="UniProtKB-SubCell"/>
</dbReference>
<evidence type="ECO:0000256" key="7">
    <source>
        <dbReference type="SAM" id="Coils"/>
    </source>
</evidence>
<keyword evidence="6 8" id="KW-0472">Membrane</keyword>
<dbReference type="InterPro" id="IPR019177">
    <property type="entry name" value="Golgin_subfamily_A_member_5"/>
</dbReference>
<keyword evidence="10" id="KW-1185">Reference proteome</keyword>
<feature type="coiled-coil region" evidence="7">
    <location>
        <begin position="724"/>
        <end position="802"/>
    </location>
</feature>
<reference evidence="9" key="2">
    <citation type="submission" date="2021-08" db="EMBL/GenBank/DDBJ databases">
        <authorList>
            <person name="Eriksson T."/>
        </authorList>
    </citation>
    <scope>NUCLEOTIDE SEQUENCE</scope>
    <source>
        <strain evidence="9">Stoneville</strain>
        <tissue evidence="9">Whole head</tissue>
    </source>
</reference>
<feature type="coiled-coil region" evidence="7">
    <location>
        <begin position="542"/>
        <end position="670"/>
    </location>
</feature>
<dbReference type="EMBL" id="JABDTM020015628">
    <property type="protein sequence ID" value="KAH0819088.1"/>
    <property type="molecule type" value="Genomic_DNA"/>
</dbReference>
<evidence type="ECO:0000256" key="3">
    <source>
        <dbReference type="ARBA" id="ARBA00022989"/>
    </source>
</evidence>
<accession>A0A8J6HRT9</accession>
<reference evidence="9" key="1">
    <citation type="journal article" date="2020" name="J Insects Food Feed">
        <title>The yellow mealworm (Tenebrio molitor) genome: a resource for the emerging insects as food and feed industry.</title>
        <authorList>
            <person name="Eriksson T."/>
            <person name="Andere A."/>
            <person name="Kelstrup H."/>
            <person name="Emery V."/>
            <person name="Picard C."/>
        </authorList>
    </citation>
    <scope>NUCLEOTIDE SEQUENCE</scope>
    <source>
        <strain evidence="9">Stoneville</strain>
        <tissue evidence="9">Whole head</tissue>
    </source>
</reference>
<proteinExistence type="predicted"/>
<comment type="subcellular location">
    <subcellularLocation>
        <location evidence="1">Golgi apparatus membrane</location>
        <topology evidence="1">Single-pass type IV membrane protein</topology>
    </subcellularLocation>
</comment>
<feature type="transmembrane region" description="Helical" evidence="8">
    <location>
        <begin position="397"/>
        <end position="417"/>
    </location>
</feature>
<evidence type="ECO:0000256" key="5">
    <source>
        <dbReference type="ARBA" id="ARBA00023054"/>
    </source>
</evidence>
<gene>
    <name evidence="9" type="ORF">GEV33_003703</name>
</gene>